<dbReference type="InterPro" id="IPR000871">
    <property type="entry name" value="Beta-lactam_class-A"/>
</dbReference>
<gene>
    <name evidence="2" type="ORF">AB3K24_08600</name>
</gene>
<dbReference type="PANTHER" id="PTHR35333">
    <property type="entry name" value="BETA-LACTAMASE"/>
    <property type="match status" value="1"/>
</dbReference>
<dbReference type="RefSeq" id="WP_367975140.1">
    <property type="nucleotide sequence ID" value="NZ_JBFPEQ010000001.1"/>
</dbReference>
<evidence type="ECO:0000313" key="2">
    <source>
        <dbReference type="EMBL" id="MEX0381407.1"/>
    </source>
</evidence>
<dbReference type="GO" id="GO:0016787">
    <property type="term" value="F:hydrolase activity"/>
    <property type="evidence" value="ECO:0007669"/>
    <property type="project" value="UniProtKB-KW"/>
</dbReference>
<dbReference type="SUPFAM" id="SSF56601">
    <property type="entry name" value="beta-lactamase/transpeptidase-like"/>
    <property type="match status" value="1"/>
</dbReference>
<comment type="caution">
    <text evidence="2">The sequence shown here is derived from an EMBL/GenBank/DDBJ whole genome shotgun (WGS) entry which is preliminary data.</text>
</comment>
<dbReference type="EMBL" id="JBFPER010000001">
    <property type="protein sequence ID" value="MEX0381407.1"/>
    <property type="molecule type" value="Genomic_DNA"/>
</dbReference>
<dbReference type="InterPro" id="IPR045155">
    <property type="entry name" value="Beta-lactam_cat"/>
</dbReference>
<keyword evidence="2" id="KW-0378">Hydrolase</keyword>
<dbReference type="InterPro" id="IPR012338">
    <property type="entry name" value="Beta-lactam/transpept-like"/>
</dbReference>
<dbReference type="Pfam" id="PF13354">
    <property type="entry name" value="Beta-lactamase2"/>
    <property type="match status" value="1"/>
</dbReference>
<proteinExistence type="predicted"/>
<reference evidence="2 3" key="1">
    <citation type="submission" date="2024-07" db="EMBL/GenBank/DDBJ databases">
        <authorList>
            <person name="Yun M."/>
        </authorList>
    </citation>
    <scope>NUCLEOTIDE SEQUENCE [LARGE SCALE GENOMIC DNA]</scope>
    <source>
        <strain evidence="2 3">MS01</strain>
    </source>
</reference>
<evidence type="ECO:0000259" key="1">
    <source>
        <dbReference type="Pfam" id="PF13354"/>
    </source>
</evidence>
<accession>A0ABV3S4K8</accession>
<feature type="domain" description="Beta-lactamase class A catalytic" evidence="1">
    <location>
        <begin position="119"/>
        <end position="258"/>
    </location>
</feature>
<protein>
    <submittedName>
        <fullName evidence="2">Serine hydrolase</fullName>
    </submittedName>
</protein>
<keyword evidence="3" id="KW-1185">Reference proteome</keyword>
<dbReference type="PANTHER" id="PTHR35333:SF3">
    <property type="entry name" value="BETA-LACTAMASE-TYPE TRANSPEPTIDASE FOLD CONTAINING PROTEIN"/>
    <property type="match status" value="1"/>
</dbReference>
<organism evidence="2 3">
    <name type="scientific">Leuconostoc aquikimchii</name>
    <dbReference type="NCBI Taxonomy" id="3236804"/>
    <lineage>
        <taxon>Bacteria</taxon>
        <taxon>Bacillati</taxon>
        <taxon>Bacillota</taxon>
        <taxon>Bacilli</taxon>
        <taxon>Lactobacillales</taxon>
        <taxon>Lactobacillaceae</taxon>
        <taxon>Leuconostoc</taxon>
    </lineage>
</organism>
<name>A0ABV3S4K8_9LACO</name>
<sequence length="285" mass="31755">MNIRKIKKSLMADKQKLAIAAVIIVVALVLGASTNYDQQTTHNNAKITATNLNRQLQNTWSKVDTDGITNAQIAVYDKKTSKVYTYTHGSKNSYPTASIIKVFILTYKMSLGELTNDDKDLATQMIEESDNEVTTEMVTSFGGIYQFPKLFNKLRMTHSNVNQTWGLTQTTATDQLKLLNELFYNHKILSQSDSNYIANLMSHVDDNQNWGVSSGVADDTMIQLKNGWLPLDDNYQNAIVNSIGHVQDDNVDYTIAVLSNGDSTQDDGIDYVSALSQATYKALSR</sequence>
<dbReference type="Proteomes" id="UP001556617">
    <property type="component" value="Unassembled WGS sequence"/>
</dbReference>
<dbReference type="Gene3D" id="3.40.710.10">
    <property type="entry name" value="DD-peptidase/beta-lactamase superfamily"/>
    <property type="match status" value="1"/>
</dbReference>
<evidence type="ECO:0000313" key="3">
    <source>
        <dbReference type="Proteomes" id="UP001556617"/>
    </source>
</evidence>